<feature type="region of interest" description="Disordered" evidence="1">
    <location>
        <begin position="566"/>
        <end position="609"/>
    </location>
</feature>
<dbReference type="VEuPathDB" id="ToxoDB:cyc_03838"/>
<dbReference type="AlphaFoldDB" id="A0A1D3D9D3"/>
<dbReference type="InParanoid" id="A0A1D3D9D3"/>
<feature type="region of interest" description="Disordered" evidence="1">
    <location>
        <begin position="68"/>
        <end position="98"/>
    </location>
</feature>
<feature type="compositionally biased region" description="Low complexity" evidence="1">
    <location>
        <begin position="578"/>
        <end position="591"/>
    </location>
</feature>
<accession>A0A1D3D9D3</accession>
<evidence type="ECO:0000313" key="3">
    <source>
        <dbReference type="Proteomes" id="UP000095192"/>
    </source>
</evidence>
<feature type="region of interest" description="Disordered" evidence="1">
    <location>
        <begin position="356"/>
        <end position="532"/>
    </location>
</feature>
<dbReference type="EMBL" id="JROU02000195">
    <property type="protein sequence ID" value="OEH80066.1"/>
    <property type="molecule type" value="Genomic_DNA"/>
</dbReference>
<feature type="compositionally biased region" description="Low complexity" evidence="1">
    <location>
        <begin position="460"/>
        <end position="476"/>
    </location>
</feature>
<dbReference type="Proteomes" id="UP000095192">
    <property type="component" value="Unassembled WGS sequence"/>
</dbReference>
<organism evidence="2 3">
    <name type="scientific">Cyclospora cayetanensis</name>
    <dbReference type="NCBI Taxonomy" id="88456"/>
    <lineage>
        <taxon>Eukaryota</taxon>
        <taxon>Sar</taxon>
        <taxon>Alveolata</taxon>
        <taxon>Apicomplexa</taxon>
        <taxon>Conoidasida</taxon>
        <taxon>Coccidia</taxon>
        <taxon>Eucoccidiorida</taxon>
        <taxon>Eimeriorina</taxon>
        <taxon>Eimeriidae</taxon>
        <taxon>Cyclospora</taxon>
    </lineage>
</organism>
<comment type="caution">
    <text evidence="2">The sequence shown here is derived from an EMBL/GenBank/DDBJ whole genome shotgun (WGS) entry which is preliminary data.</text>
</comment>
<evidence type="ECO:0000256" key="1">
    <source>
        <dbReference type="SAM" id="MobiDB-lite"/>
    </source>
</evidence>
<reference evidence="2 3" key="1">
    <citation type="journal article" date="2016" name="BMC Genomics">
        <title>Comparative genomics reveals Cyclospora cayetanensis possesses coccidia-like metabolism and invasion components but unique surface antigens.</title>
        <authorList>
            <person name="Liu S."/>
            <person name="Wang L."/>
            <person name="Zheng H."/>
            <person name="Xu Z."/>
            <person name="Roellig D.M."/>
            <person name="Li N."/>
            <person name="Frace M.A."/>
            <person name="Tang K."/>
            <person name="Arrowood M.J."/>
            <person name="Moss D.M."/>
            <person name="Zhang L."/>
            <person name="Feng Y."/>
            <person name="Xiao L."/>
        </authorList>
    </citation>
    <scope>NUCLEOTIDE SEQUENCE [LARGE SCALE GENOMIC DNA]</scope>
    <source>
        <strain evidence="2 3">CHN_HEN01</strain>
    </source>
</reference>
<feature type="compositionally biased region" description="Polar residues" evidence="1">
    <location>
        <begin position="484"/>
        <end position="494"/>
    </location>
</feature>
<proteinExistence type="predicted"/>
<gene>
    <name evidence="2" type="ORF">cyc_03838</name>
</gene>
<name>A0A1D3D9D3_9EIME</name>
<keyword evidence="3" id="KW-1185">Reference proteome</keyword>
<protein>
    <submittedName>
        <fullName evidence="2">Uncharacterized protein</fullName>
    </submittedName>
</protein>
<sequence>MAFKVRRITNRPSISPKHLLAERWRQKFGKAGKWEAGQLSGLQDALEVEPCARACMNTQAFREHRRSLADGGDDQGLHGACAAPDGDSGQNENADGDPEKARVSLIFGSLHRLLDLCDDVGPLLPTDAHMRLSLLMMALSAQELTVLSAYSSPSLEGLRKESLSKMKKYSAKCIGHGGRRRVTRFRQAALRRFKKFFRCMRRFSPVMDPISEEEREAKLLAEVRLAEVAISTCTAALEVLQSVLKHDVVIPGDLVEAVIEAVAMARHARKQQIISDPRLRGLIVELQNQASYSCIFHPPGAAKVELVRRTLEEEYQTINEILTPFLLDVHKAAEGALQSGLLPGSQPVQTLSLQDGAAADQTTQAGGGTLDSTSSTPGGAQGPLLSTLLGDSSAPTPSAPVPDSQAHHHTGDGSTLDLLAGMSLGTTTSMHPAPPPTSSPSYPVSVGQVALPTSSSSGTSLQAPSSLLGSLGSQLPHAPHPDHSQTSLGLSSLSADLHPRGPFFGAPLGTPLPSEADTEAGGAPLRGPFRGHALGMPPQSEAATQIQGTSLQGLFSGPAFAVPLLSGAAPSPPTSEEGAVGSVQSSLSGVSPTGATGGSLQDDGHQGAQ</sequence>
<evidence type="ECO:0000313" key="2">
    <source>
        <dbReference type="EMBL" id="OEH80066.1"/>
    </source>
</evidence>